<accession>A0A6G5ZZI1</accession>
<dbReference type="RefSeq" id="WP_164941532.1">
    <property type="nucleotide sequence ID" value="NZ_CP047361.1"/>
</dbReference>
<gene>
    <name evidence="2" type="ORF">SD607_00046</name>
</gene>
<evidence type="ECO:0000313" key="2">
    <source>
        <dbReference type="EMBL" id="QHW12400.1"/>
    </source>
</evidence>
<evidence type="ECO:0000259" key="1">
    <source>
        <dbReference type="Pfam" id="PF01872"/>
    </source>
</evidence>
<dbReference type="InterPro" id="IPR024072">
    <property type="entry name" value="DHFR-like_dom_sf"/>
</dbReference>
<feature type="domain" description="Bacterial bifunctional deaminase-reductase C-terminal" evidence="1">
    <location>
        <begin position="3"/>
        <end position="73"/>
    </location>
</feature>
<proteinExistence type="predicted"/>
<sequence>MRQLTLFLHSSLDGYAEGPNGAMDIGFVAYNEELEQFANKVLSTADTILWGRQTYEMMYGYWPEMINNPEASEHEQSNANWIHNVHLLI</sequence>
<name>A0A6G5ZZI1_9STAP</name>
<dbReference type="EMBL" id="MN728682">
    <property type="protein sequence ID" value="QHW12400.1"/>
    <property type="molecule type" value="Genomic_DNA"/>
</dbReference>
<dbReference type="SUPFAM" id="SSF53597">
    <property type="entry name" value="Dihydrofolate reductase-like"/>
    <property type="match status" value="1"/>
</dbReference>
<dbReference type="AlphaFoldDB" id="A0A6G5ZZI1"/>
<organism evidence="2">
    <name type="scientific">Macrococcoides canis</name>
    <dbReference type="NCBI Taxonomy" id="1855823"/>
    <lineage>
        <taxon>Bacteria</taxon>
        <taxon>Bacillati</taxon>
        <taxon>Bacillota</taxon>
        <taxon>Bacilli</taxon>
        <taxon>Bacillales</taxon>
        <taxon>Staphylococcaceae</taxon>
        <taxon>Macrococcoides</taxon>
    </lineage>
</organism>
<dbReference type="GO" id="GO:0009231">
    <property type="term" value="P:riboflavin biosynthetic process"/>
    <property type="evidence" value="ECO:0007669"/>
    <property type="project" value="InterPro"/>
</dbReference>
<dbReference type="GO" id="GO:0008703">
    <property type="term" value="F:5-amino-6-(5-phosphoribosylamino)uracil reductase activity"/>
    <property type="evidence" value="ECO:0007669"/>
    <property type="project" value="InterPro"/>
</dbReference>
<protein>
    <recommendedName>
        <fullName evidence="1">Bacterial bifunctional deaminase-reductase C-terminal domain-containing protein</fullName>
    </recommendedName>
</protein>
<dbReference type="Gene3D" id="3.40.430.10">
    <property type="entry name" value="Dihydrofolate Reductase, subunit A"/>
    <property type="match status" value="1"/>
</dbReference>
<dbReference type="InterPro" id="IPR002734">
    <property type="entry name" value="RibDG_C"/>
</dbReference>
<dbReference type="Pfam" id="PF01872">
    <property type="entry name" value="RibD_C"/>
    <property type="match status" value="1"/>
</dbReference>
<reference evidence="2" key="1">
    <citation type="journal article" date="2020" name="Antimicrob. Agents Chemother.">
        <title>The novel macrolide resistance genes mef(D), msr(F) and msr(H) are present on resistance islands in Macrococcus canis, Macrococcus caseolyticus and Staphylococcus aureus.</title>
        <authorList>
            <person name="Schwendener S."/>
            <person name="Dona V."/>
            <person name="Perreten V."/>
        </authorList>
    </citation>
    <scope>NUCLEOTIDE SEQUENCE</scope>
    <source>
        <strain evidence="2">SD607</strain>
    </source>
</reference>